<dbReference type="AlphaFoldDB" id="A0A518B0B0"/>
<dbReference type="KEGG" id="knv:Pan216_12550"/>
<dbReference type="RefSeq" id="WP_145256204.1">
    <property type="nucleotide sequence ID" value="NZ_CP036279.1"/>
</dbReference>
<name>A0A518B0B0_9BACT</name>
<proteinExistence type="predicted"/>
<protein>
    <recommendedName>
        <fullName evidence="3">DUF1552 domain-containing protein</fullName>
    </recommendedName>
</protein>
<dbReference type="OrthoDB" id="9146593at2"/>
<dbReference type="EMBL" id="CP036279">
    <property type="protein sequence ID" value="QDU60416.1"/>
    <property type="molecule type" value="Genomic_DNA"/>
</dbReference>
<dbReference type="InterPro" id="IPR011447">
    <property type="entry name" value="DUF1552"/>
</dbReference>
<organism evidence="1 2">
    <name type="scientific">Kolteria novifilia</name>
    <dbReference type="NCBI Taxonomy" id="2527975"/>
    <lineage>
        <taxon>Bacteria</taxon>
        <taxon>Pseudomonadati</taxon>
        <taxon>Planctomycetota</taxon>
        <taxon>Planctomycetia</taxon>
        <taxon>Kolteriales</taxon>
        <taxon>Kolteriaceae</taxon>
        <taxon>Kolteria</taxon>
    </lineage>
</organism>
<dbReference type="InterPro" id="IPR006311">
    <property type="entry name" value="TAT_signal"/>
</dbReference>
<accession>A0A518B0B0</accession>
<gene>
    <name evidence="1" type="ORF">Pan216_12550</name>
</gene>
<evidence type="ECO:0008006" key="3">
    <source>
        <dbReference type="Google" id="ProtNLM"/>
    </source>
</evidence>
<dbReference type="Pfam" id="PF07586">
    <property type="entry name" value="HXXSHH"/>
    <property type="match status" value="1"/>
</dbReference>
<evidence type="ECO:0000313" key="1">
    <source>
        <dbReference type="EMBL" id="QDU60416.1"/>
    </source>
</evidence>
<evidence type="ECO:0000313" key="2">
    <source>
        <dbReference type="Proteomes" id="UP000317093"/>
    </source>
</evidence>
<reference evidence="1 2" key="1">
    <citation type="submission" date="2019-02" db="EMBL/GenBank/DDBJ databases">
        <title>Deep-cultivation of Planctomycetes and their phenomic and genomic characterization uncovers novel biology.</title>
        <authorList>
            <person name="Wiegand S."/>
            <person name="Jogler M."/>
            <person name="Boedeker C."/>
            <person name="Pinto D."/>
            <person name="Vollmers J."/>
            <person name="Rivas-Marin E."/>
            <person name="Kohn T."/>
            <person name="Peeters S.H."/>
            <person name="Heuer A."/>
            <person name="Rast P."/>
            <person name="Oberbeckmann S."/>
            <person name="Bunk B."/>
            <person name="Jeske O."/>
            <person name="Meyerdierks A."/>
            <person name="Storesund J.E."/>
            <person name="Kallscheuer N."/>
            <person name="Luecker S."/>
            <person name="Lage O.M."/>
            <person name="Pohl T."/>
            <person name="Merkel B.J."/>
            <person name="Hornburger P."/>
            <person name="Mueller R.-W."/>
            <person name="Bruemmer F."/>
            <person name="Labrenz M."/>
            <person name="Spormann A.M."/>
            <person name="Op den Camp H."/>
            <person name="Overmann J."/>
            <person name="Amann R."/>
            <person name="Jetten M.S.M."/>
            <person name="Mascher T."/>
            <person name="Medema M.H."/>
            <person name="Devos D.P."/>
            <person name="Kaster A.-K."/>
            <person name="Ovreas L."/>
            <person name="Rohde M."/>
            <person name="Galperin M.Y."/>
            <person name="Jogler C."/>
        </authorList>
    </citation>
    <scope>NUCLEOTIDE SEQUENCE [LARGE SCALE GENOMIC DNA]</scope>
    <source>
        <strain evidence="1 2">Pan216</strain>
    </source>
</reference>
<sequence>MPRSTLDRRSFLRASGVALGLPILEATARQTTRAATNQAQPRRMVAICAPLGIHTPYLVPTTAGRDYDATPYLEPLQQVRDQVSVISGLMHPMVDGGHAAEKSFLTGAAHPGQPSFRNTISLDQFAAERIGHKTRFPFLSLSAGNGGISYTRSGVLIPSEGRPSRVFKQLFLEGTPSEKTEQLRRIKSGQSILDLVGTQVGDIKRRSSRRDRQTLDQYFTSVRELEQRMTRAEEWVHRPKPTVNEKPPTDIDDRANFSGRMKLFLDLMALALQTDSTRLITLKGPGGNEVVDLKGVDDGWHNLSHHGKSPEKIEQLAIIEKEEMRLFGEFLKRLADIQEGEHSVLDQTAILLGSSLGNASSHNNSNLPIVVAGGRFDHGQHLAFAADSAPPLANLFISFLQHLELENDTFSSGKGTLRGLSS</sequence>
<dbReference type="PROSITE" id="PS51318">
    <property type="entry name" value="TAT"/>
    <property type="match status" value="1"/>
</dbReference>
<dbReference type="Proteomes" id="UP000317093">
    <property type="component" value="Chromosome"/>
</dbReference>
<keyword evidence="2" id="KW-1185">Reference proteome</keyword>